<keyword evidence="2" id="KW-1133">Transmembrane helix</keyword>
<feature type="transmembrane region" description="Helical" evidence="2">
    <location>
        <begin position="119"/>
        <end position="140"/>
    </location>
</feature>
<feature type="compositionally biased region" description="Polar residues" evidence="1">
    <location>
        <begin position="264"/>
        <end position="281"/>
    </location>
</feature>
<keyword evidence="4" id="KW-1185">Reference proteome</keyword>
<evidence type="ECO:0000256" key="2">
    <source>
        <dbReference type="SAM" id="Phobius"/>
    </source>
</evidence>
<proteinExistence type="predicted"/>
<organism evidence="3 4">
    <name type="scientific">Viridothelium virens</name>
    <name type="common">Speckled blister lichen</name>
    <name type="synonym">Trypethelium virens</name>
    <dbReference type="NCBI Taxonomy" id="1048519"/>
    <lineage>
        <taxon>Eukaryota</taxon>
        <taxon>Fungi</taxon>
        <taxon>Dikarya</taxon>
        <taxon>Ascomycota</taxon>
        <taxon>Pezizomycotina</taxon>
        <taxon>Dothideomycetes</taxon>
        <taxon>Dothideomycetes incertae sedis</taxon>
        <taxon>Trypetheliales</taxon>
        <taxon>Trypetheliaceae</taxon>
        <taxon>Viridothelium</taxon>
    </lineage>
</organism>
<dbReference type="EMBL" id="ML991832">
    <property type="protein sequence ID" value="KAF2231050.1"/>
    <property type="molecule type" value="Genomic_DNA"/>
</dbReference>
<name>A0A6A6GZX7_VIRVR</name>
<feature type="region of interest" description="Disordered" evidence="1">
    <location>
        <begin position="36"/>
        <end position="55"/>
    </location>
</feature>
<feature type="transmembrane region" description="Helical" evidence="2">
    <location>
        <begin position="152"/>
        <end position="176"/>
    </location>
</feature>
<feature type="region of interest" description="Disordered" evidence="1">
    <location>
        <begin position="242"/>
        <end position="405"/>
    </location>
</feature>
<feature type="region of interest" description="Disordered" evidence="1">
    <location>
        <begin position="506"/>
        <end position="630"/>
    </location>
</feature>
<gene>
    <name evidence="3" type="ORF">EV356DRAFT_472486</name>
</gene>
<feature type="compositionally biased region" description="Polar residues" evidence="1">
    <location>
        <begin position="365"/>
        <end position="387"/>
    </location>
</feature>
<keyword evidence="2" id="KW-0472">Membrane</keyword>
<feature type="compositionally biased region" description="Polar residues" evidence="1">
    <location>
        <begin position="340"/>
        <end position="358"/>
    </location>
</feature>
<feature type="compositionally biased region" description="Polar residues" evidence="1">
    <location>
        <begin position="395"/>
        <end position="405"/>
    </location>
</feature>
<protein>
    <submittedName>
        <fullName evidence="3">Uncharacterized protein</fullName>
    </submittedName>
</protein>
<feature type="compositionally biased region" description="Polar residues" evidence="1">
    <location>
        <begin position="541"/>
        <end position="558"/>
    </location>
</feature>
<dbReference type="AlphaFoldDB" id="A0A6A6GZX7"/>
<feature type="compositionally biased region" description="Basic and acidic residues" evidence="1">
    <location>
        <begin position="41"/>
        <end position="55"/>
    </location>
</feature>
<feature type="compositionally biased region" description="Polar residues" evidence="1">
    <location>
        <begin position="291"/>
        <end position="306"/>
    </location>
</feature>
<feature type="transmembrane region" description="Helical" evidence="2">
    <location>
        <begin position="208"/>
        <end position="232"/>
    </location>
</feature>
<dbReference type="OrthoDB" id="5404940at2759"/>
<feature type="region of interest" description="Disordered" evidence="1">
    <location>
        <begin position="417"/>
        <end position="493"/>
    </location>
</feature>
<feature type="compositionally biased region" description="Basic and acidic residues" evidence="1">
    <location>
        <begin position="329"/>
        <end position="338"/>
    </location>
</feature>
<evidence type="ECO:0000256" key="1">
    <source>
        <dbReference type="SAM" id="MobiDB-lite"/>
    </source>
</evidence>
<dbReference type="Proteomes" id="UP000800092">
    <property type="component" value="Unassembled WGS sequence"/>
</dbReference>
<evidence type="ECO:0000313" key="4">
    <source>
        <dbReference type="Proteomes" id="UP000800092"/>
    </source>
</evidence>
<feature type="compositionally biased region" description="Polar residues" evidence="1">
    <location>
        <begin position="315"/>
        <end position="328"/>
    </location>
</feature>
<keyword evidence="2" id="KW-0812">Transmembrane</keyword>
<feature type="compositionally biased region" description="Basic and acidic residues" evidence="1">
    <location>
        <begin position="596"/>
        <end position="630"/>
    </location>
</feature>
<reference evidence="3" key="1">
    <citation type="journal article" date="2020" name="Stud. Mycol.">
        <title>101 Dothideomycetes genomes: a test case for predicting lifestyles and emergence of pathogens.</title>
        <authorList>
            <person name="Haridas S."/>
            <person name="Albert R."/>
            <person name="Binder M."/>
            <person name="Bloem J."/>
            <person name="Labutti K."/>
            <person name="Salamov A."/>
            <person name="Andreopoulos B."/>
            <person name="Baker S."/>
            <person name="Barry K."/>
            <person name="Bills G."/>
            <person name="Bluhm B."/>
            <person name="Cannon C."/>
            <person name="Castanera R."/>
            <person name="Culley D."/>
            <person name="Daum C."/>
            <person name="Ezra D."/>
            <person name="Gonzalez J."/>
            <person name="Henrissat B."/>
            <person name="Kuo A."/>
            <person name="Liang C."/>
            <person name="Lipzen A."/>
            <person name="Lutzoni F."/>
            <person name="Magnuson J."/>
            <person name="Mondo S."/>
            <person name="Nolan M."/>
            <person name="Ohm R."/>
            <person name="Pangilinan J."/>
            <person name="Park H.-J."/>
            <person name="Ramirez L."/>
            <person name="Alfaro M."/>
            <person name="Sun H."/>
            <person name="Tritt A."/>
            <person name="Yoshinaga Y."/>
            <person name="Zwiers L.-H."/>
            <person name="Turgeon B."/>
            <person name="Goodwin S."/>
            <person name="Spatafora J."/>
            <person name="Crous P."/>
            <person name="Grigoriev I."/>
        </authorList>
    </citation>
    <scope>NUCLEOTIDE SEQUENCE</scope>
    <source>
        <strain evidence="3">Tuck. ex Michener</strain>
    </source>
</reference>
<evidence type="ECO:0000313" key="3">
    <source>
        <dbReference type="EMBL" id="KAF2231050.1"/>
    </source>
</evidence>
<accession>A0A6A6GZX7</accession>
<sequence>MGVQPLPPYIFPPNRQAEFNPTYDFDPKAVTRASYAASLSKSEKPKREGPYLDLNRHPDSWSQAPYGQINVKPMNPRTRAAVKWTRWVQLSLRILQEIGALGALFCVITLKGMLNGQAWIVRVPPAADILISLYAIVHLARRPQARTPGSSASYHFFALLIDLGLIPFYAFTMILAHTSAIEQPGAEGRWRTLFSSENTTNMILQLTWLLALVLGSLHLVSFGLDIYLVLVFRKIASMPPDMNPLEGNLTSRRASKHKHKDSEMTASTVSKSSPLRMSQVNLIPDSRTIPFVQTRNESDPSFSPHNPETARLSRTELSMYSQSQSARTSRADLHRRDGSVSPSKHGTLINVQEVQPRSPTRHSTRTNALSHRASFHNTLSDVASQRGTPGPPRSGASTPHYNQNDTLLSDNWFVIDGEADGDLSDNGSGPPVPPRHPRHSGYAPIPISEAEPEPDYDENSIIPQPLRMNPPTPAPERQRAPAPFAAGRSDPTYLGVNDMARVLTVTSQSSSKYSDPPPSPTRCGTPKSRHYGDLADAMSGILSNSPSRTTLRSGQSPKNAARTAPAPRPLEREGNPRVVSRTGIDLADASVMYVPADERDGRNGKREVSGKVAEEGRGTWFRRREPSGRA</sequence>